<dbReference type="PANTHER" id="PTHR45861">
    <property type="entry name" value="DNA POLYMERASE ALPHA CATALYTIC SUBUNIT"/>
    <property type="match status" value="1"/>
</dbReference>
<dbReference type="Pfam" id="PF00136">
    <property type="entry name" value="DNA_pol_B"/>
    <property type="match status" value="1"/>
</dbReference>
<dbReference type="GO" id="GO:0006273">
    <property type="term" value="P:lagging strand elongation"/>
    <property type="evidence" value="ECO:0007669"/>
    <property type="project" value="TreeGrafter"/>
</dbReference>
<dbReference type="InterPro" id="IPR006134">
    <property type="entry name" value="DNA-dir_DNA_pol_B_multi_dom"/>
</dbReference>
<dbReference type="SUPFAM" id="SSF56672">
    <property type="entry name" value="DNA/RNA polymerases"/>
    <property type="match status" value="1"/>
</dbReference>
<dbReference type="GO" id="GO:0003697">
    <property type="term" value="F:single-stranded DNA binding"/>
    <property type="evidence" value="ECO:0007669"/>
    <property type="project" value="TreeGrafter"/>
</dbReference>
<dbReference type="InterPro" id="IPR042087">
    <property type="entry name" value="DNA_pol_B_thumb"/>
</dbReference>
<evidence type="ECO:0000256" key="4">
    <source>
        <dbReference type="ARBA" id="ARBA00022679"/>
    </source>
</evidence>
<dbReference type="HOGENOM" id="CLU_441770_0_0_1"/>
<dbReference type="Proteomes" id="UP000011713">
    <property type="component" value="Unassembled WGS sequence"/>
</dbReference>
<reference evidence="15" key="2">
    <citation type="submission" date="2015-06" db="UniProtKB">
        <authorList>
            <consortium name="EnsemblProtists"/>
        </authorList>
    </citation>
    <scope>IDENTIFICATION</scope>
    <source>
        <strain evidence="15">Emoy2</strain>
    </source>
</reference>
<dbReference type="GO" id="GO:0000166">
    <property type="term" value="F:nucleotide binding"/>
    <property type="evidence" value="ECO:0007669"/>
    <property type="project" value="InterPro"/>
</dbReference>
<feature type="domain" description="Zinc finger DNA-directed DNA polymerase family B alpha" evidence="14">
    <location>
        <begin position="458"/>
        <end position="496"/>
    </location>
</feature>
<dbReference type="VEuPathDB" id="FungiDB:HpaG803870"/>
<proteinExistence type="inferred from homology"/>
<evidence type="ECO:0000313" key="16">
    <source>
        <dbReference type="Proteomes" id="UP000011713"/>
    </source>
</evidence>
<dbReference type="EC" id="2.7.7.7" evidence="3"/>
<dbReference type="InterPro" id="IPR015088">
    <property type="entry name" value="Znf_DNA-dir_DNA_pol_B_alpha"/>
</dbReference>
<dbReference type="Pfam" id="PF08996">
    <property type="entry name" value="zf-DNA_Pol"/>
    <property type="match status" value="1"/>
</dbReference>
<dbReference type="InterPro" id="IPR043502">
    <property type="entry name" value="DNA/RNA_pol_sf"/>
</dbReference>
<protein>
    <recommendedName>
        <fullName evidence="3">DNA-directed DNA polymerase</fullName>
        <ecNumber evidence="3">2.7.7.7</ecNumber>
    </recommendedName>
</protein>
<evidence type="ECO:0000256" key="3">
    <source>
        <dbReference type="ARBA" id="ARBA00012417"/>
    </source>
</evidence>
<evidence type="ECO:0000313" key="15">
    <source>
        <dbReference type="EnsemblProtists" id="HpaP803870"/>
    </source>
</evidence>
<evidence type="ECO:0000256" key="2">
    <source>
        <dbReference type="ARBA" id="ARBA00005755"/>
    </source>
</evidence>
<name>M4BC55_HYAAE</name>
<evidence type="ECO:0000256" key="9">
    <source>
        <dbReference type="ARBA" id="ARBA00022833"/>
    </source>
</evidence>
<keyword evidence="8" id="KW-0863">Zinc-finger</keyword>
<dbReference type="GO" id="GO:0006272">
    <property type="term" value="P:leading strand elongation"/>
    <property type="evidence" value="ECO:0007669"/>
    <property type="project" value="TreeGrafter"/>
</dbReference>
<dbReference type="GO" id="GO:0003887">
    <property type="term" value="F:DNA-directed DNA polymerase activity"/>
    <property type="evidence" value="ECO:0007669"/>
    <property type="project" value="UniProtKB-KW"/>
</dbReference>
<comment type="similarity">
    <text evidence="2">Belongs to the DNA polymerase type-B family.</text>
</comment>
<dbReference type="GO" id="GO:1902975">
    <property type="term" value="P:mitotic DNA replication initiation"/>
    <property type="evidence" value="ECO:0007669"/>
    <property type="project" value="TreeGrafter"/>
</dbReference>
<dbReference type="PANTHER" id="PTHR45861:SF1">
    <property type="entry name" value="DNA POLYMERASE ALPHA CATALYTIC SUBUNIT"/>
    <property type="match status" value="1"/>
</dbReference>
<sequence>MTKREAAQGVNARLNVALDQDSVAPGEIIRGVVRLGLLESIKAREPLAVVVQGREWLAWDEGGYSPVTNAFDKIFLQHQIELSPSAVFKAAEEDFTVHDPSTSAPPARALKILTSEVVHWLYCVKRGDLQMTVTIPNDVSVSGQAVPLQCCVDTYACKVSRILLLNKKKYAALVLKELPNCEPTFIKEGLDMVLRDWCVISKTVGNEVVDFILSGKSRCDVVESINEHLKQVAERVRSGKEPIEQFVITKSLKKLPEQYLDRAKQYHVQIVIALRALRKPVGVGTHIPYVLRNEEEAGSGRRAYHPDEVKRAGEKLYLDIVWYLDSQIHTPVNRLCAHIEGTSCLQLAHCLSLDTPKFSHSVSHIGEKNDEGDAIPSVLQNDADLFKDYIEITCDRCKMASAFPGVFCTSEKDSSVSSGLLCPVRHADFWCFDKDGIYGNVGDDFHAVLSNRLHLATRQATKSALYTQLKYFESLFDAERAQKKLREKERVSGTQTTATGSSLLFGRRSSRKDTYDHFPVVDDEDRQLVQLALFFFRSRRQIQWDTLTQQRKGSKKSKEALRQRLKTLKRTHGRDFETSPAWFVRKRLQRNSTAVVVLKPAIHKRDKLAPARGSQYKPE</sequence>
<dbReference type="GO" id="GO:0005658">
    <property type="term" value="C:alpha DNA polymerase:primase complex"/>
    <property type="evidence" value="ECO:0007669"/>
    <property type="project" value="TreeGrafter"/>
</dbReference>
<dbReference type="eggNOG" id="KOG0970">
    <property type="taxonomic scope" value="Eukaryota"/>
</dbReference>
<feature type="domain" description="DNA-directed DNA polymerase family B multifunctional" evidence="13">
    <location>
        <begin position="161"/>
        <end position="339"/>
    </location>
</feature>
<evidence type="ECO:0000256" key="10">
    <source>
        <dbReference type="ARBA" id="ARBA00022932"/>
    </source>
</evidence>
<dbReference type="Gene3D" id="1.10.3200.20">
    <property type="entry name" value="DNA Polymerase alpha, zinc finger"/>
    <property type="match status" value="1"/>
</dbReference>
<comment type="subcellular location">
    <subcellularLocation>
        <location evidence="1">Nucleus</location>
    </subcellularLocation>
</comment>
<reference evidence="16" key="1">
    <citation type="journal article" date="2010" name="Science">
        <title>Signatures of adaptation to obligate biotrophy in the Hyaloperonospora arabidopsidis genome.</title>
        <authorList>
            <person name="Baxter L."/>
            <person name="Tripathy S."/>
            <person name="Ishaque N."/>
            <person name="Boot N."/>
            <person name="Cabral A."/>
            <person name="Kemen E."/>
            <person name="Thines M."/>
            <person name="Ah-Fong A."/>
            <person name="Anderson R."/>
            <person name="Badejoko W."/>
            <person name="Bittner-Eddy P."/>
            <person name="Boore J.L."/>
            <person name="Chibucos M.C."/>
            <person name="Coates M."/>
            <person name="Dehal P."/>
            <person name="Delehaunty K."/>
            <person name="Dong S."/>
            <person name="Downton P."/>
            <person name="Dumas B."/>
            <person name="Fabro G."/>
            <person name="Fronick C."/>
            <person name="Fuerstenberg S.I."/>
            <person name="Fulton L."/>
            <person name="Gaulin E."/>
            <person name="Govers F."/>
            <person name="Hughes L."/>
            <person name="Humphray S."/>
            <person name="Jiang R.H."/>
            <person name="Judelson H."/>
            <person name="Kamoun S."/>
            <person name="Kyung K."/>
            <person name="Meijer H."/>
            <person name="Minx P."/>
            <person name="Morris P."/>
            <person name="Nelson J."/>
            <person name="Phuntumart V."/>
            <person name="Qutob D."/>
            <person name="Rehmany A."/>
            <person name="Rougon-Cardoso A."/>
            <person name="Ryden P."/>
            <person name="Torto-Alalibo T."/>
            <person name="Studholme D."/>
            <person name="Wang Y."/>
            <person name="Win J."/>
            <person name="Wood J."/>
            <person name="Clifton S.W."/>
            <person name="Rogers J."/>
            <person name="Van den Ackerveken G."/>
            <person name="Jones J.D."/>
            <person name="McDowell J.M."/>
            <person name="Beynon J."/>
            <person name="Tyler B.M."/>
        </authorList>
    </citation>
    <scope>NUCLEOTIDE SEQUENCE [LARGE SCALE GENOMIC DNA]</scope>
    <source>
        <strain evidence="16">Emoy2</strain>
    </source>
</reference>
<keyword evidence="6" id="KW-0235">DNA replication</keyword>
<dbReference type="FunFam" id="1.10.132.60:FF:000004">
    <property type="entry name" value="DNA polymerase"/>
    <property type="match status" value="1"/>
</dbReference>
<dbReference type="GO" id="GO:0003688">
    <property type="term" value="F:DNA replication origin binding"/>
    <property type="evidence" value="ECO:0007669"/>
    <property type="project" value="TreeGrafter"/>
</dbReference>
<dbReference type="InterPro" id="IPR038256">
    <property type="entry name" value="Pol_alpha_znc_sf"/>
</dbReference>
<keyword evidence="16" id="KW-1185">Reference proteome</keyword>
<dbReference type="EnsemblProtists" id="HpaT803870">
    <property type="protein sequence ID" value="HpaP803870"/>
    <property type="gene ID" value="HpaG803870"/>
</dbReference>
<evidence type="ECO:0000256" key="8">
    <source>
        <dbReference type="ARBA" id="ARBA00022771"/>
    </source>
</evidence>
<evidence type="ECO:0000256" key="1">
    <source>
        <dbReference type="ARBA" id="ARBA00004123"/>
    </source>
</evidence>
<evidence type="ECO:0000256" key="5">
    <source>
        <dbReference type="ARBA" id="ARBA00022695"/>
    </source>
</evidence>
<dbReference type="AlphaFoldDB" id="M4BC55"/>
<evidence type="ECO:0000256" key="7">
    <source>
        <dbReference type="ARBA" id="ARBA00022723"/>
    </source>
</evidence>
<keyword evidence="11" id="KW-0238">DNA-binding</keyword>
<keyword evidence="7" id="KW-0479">Metal-binding</keyword>
<dbReference type="EMBL" id="JH598116">
    <property type="status" value="NOT_ANNOTATED_CDS"/>
    <property type="molecule type" value="Genomic_DNA"/>
</dbReference>
<keyword evidence="10" id="KW-0239">DNA-directed DNA polymerase</keyword>
<dbReference type="GO" id="GO:0008270">
    <property type="term" value="F:zinc ion binding"/>
    <property type="evidence" value="ECO:0007669"/>
    <property type="project" value="UniProtKB-KW"/>
</dbReference>
<evidence type="ECO:0000256" key="12">
    <source>
        <dbReference type="ARBA" id="ARBA00023242"/>
    </source>
</evidence>
<dbReference type="GO" id="GO:0003682">
    <property type="term" value="F:chromatin binding"/>
    <property type="evidence" value="ECO:0007669"/>
    <property type="project" value="TreeGrafter"/>
</dbReference>
<dbReference type="InParanoid" id="M4BC55"/>
<dbReference type="Gene3D" id="1.10.132.60">
    <property type="entry name" value="DNA polymerase family B, C-terminal domain"/>
    <property type="match status" value="1"/>
</dbReference>
<evidence type="ECO:0000256" key="11">
    <source>
        <dbReference type="ARBA" id="ARBA00023125"/>
    </source>
</evidence>
<organism evidence="15 16">
    <name type="scientific">Hyaloperonospora arabidopsidis (strain Emoy2)</name>
    <name type="common">Downy mildew agent</name>
    <name type="synonym">Peronospora arabidopsidis</name>
    <dbReference type="NCBI Taxonomy" id="559515"/>
    <lineage>
        <taxon>Eukaryota</taxon>
        <taxon>Sar</taxon>
        <taxon>Stramenopiles</taxon>
        <taxon>Oomycota</taxon>
        <taxon>Peronosporomycetes</taxon>
        <taxon>Peronosporales</taxon>
        <taxon>Peronosporaceae</taxon>
        <taxon>Hyaloperonospora</taxon>
    </lineage>
</organism>
<keyword evidence="12" id="KW-0539">Nucleus</keyword>
<evidence type="ECO:0000259" key="14">
    <source>
        <dbReference type="Pfam" id="PF08996"/>
    </source>
</evidence>
<dbReference type="STRING" id="559515.M4BC55"/>
<keyword evidence="4" id="KW-0808">Transferase</keyword>
<evidence type="ECO:0000259" key="13">
    <source>
        <dbReference type="Pfam" id="PF00136"/>
    </source>
</evidence>
<evidence type="ECO:0000256" key="6">
    <source>
        <dbReference type="ARBA" id="ARBA00022705"/>
    </source>
</evidence>
<keyword evidence="9" id="KW-0862">Zinc</keyword>
<keyword evidence="5" id="KW-0548">Nucleotidyltransferase</keyword>
<accession>M4BC55</accession>